<comment type="caution">
    <text evidence="1">The sequence shown here is derived from an EMBL/GenBank/DDBJ whole genome shotgun (WGS) entry which is preliminary data.</text>
</comment>
<gene>
    <name evidence="1" type="ORF">Ciccas_013667</name>
</gene>
<reference evidence="1 2" key="1">
    <citation type="submission" date="2024-11" db="EMBL/GenBank/DDBJ databases">
        <title>Adaptive evolution of stress response genes in parasites aligns with host niche diversity.</title>
        <authorList>
            <person name="Hahn C."/>
            <person name="Resl P."/>
        </authorList>
    </citation>
    <scope>NUCLEOTIDE SEQUENCE [LARGE SCALE GENOMIC DNA]</scope>
    <source>
        <strain evidence="1">EGGRZ-B1_66</strain>
        <tissue evidence="1">Body</tissue>
    </source>
</reference>
<accession>A0ABD2PKR8</accession>
<name>A0ABD2PKR8_9PLAT</name>
<feature type="non-terminal residue" evidence="1">
    <location>
        <position position="57"/>
    </location>
</feature>
<evidence type="ECO:0000313" key="2">
    <source>
        <dbReference type="Proteomes" id="UP001626550"/>
    </source>
</evidence>
<sequence>MYDVGKSMASLMDQLATDDLELQTAECEMVHFYHAMADSLSSTRSPEKEHEQDLPQH</sequence>
<dbReference type="Proteomes" id="UP001626550">
    <property type="component" value="Unassembled WGS sequence"/>
</dbReference>
<protein>
    <submittedName>
        <fullName evidence="1">Uncharacterized protein</fullName>
    </submittedName>
</protein>
<organism evidence="1 2">
    <name type="scientific">Cichlidogyrus casuarinus</name>
    <dbReference type="NCBI Taxonomy" id="1844966"/>
    <lineage>
        <taxon>Eukaryota</taxon>
        <taxon>Metazoa</taxon>
        <taxon>Spiralia</taxon>
        <taxon>Lophotrochozoa</taxon>
        <taxon>Platyhelminthes</taxon>
        <taxon>Monogenea</taxon>
        <taxon>Monopisthocotylea</taxon>
        <taxon>Dactylogyridea</taxon>
        <taxon>Ancyrocephalidae</taxon>
        <taxon>Cichlidogyrus</taxon>
    </lineage>
</organism>
<dbReference type="AlphaFoldDB" id="A0ABD2PKR8"/>
<keyword evidence="2" id="KW-1185">Reference proteome</keyword>
<evidence type="ECO:0000313" key="1">
    <source>
        <dbReference type="EMBL" id="KAL3307809.1"/>
    </source>
</evidence>
<proteinExistence type="predicted"/>
<dbReference type="EMBL" id="JBJKFK010006441">
    <property type="protein sequence ID" value="KAL3307809.1"/>
    <property type="molecule type" value="Genomic_DNA"/>
</dbReference>